<reference evidence="1" key="1">
    <citation type="submission" date="2021-05" db="EMBL/GenBank/DDBJ databases">
        <authorList>
            <person name="Alioto T."/>
            <person name="Alioto T."/>
            <person name="Gomez Garrido J."/>
        </authorList>
    </citation>
    <scope>NUCLEOTIDE SEQUENCE</scope>
</reference>
<accession>A0A8D8BHV6</accession>
<dbReference type="AlphaFoldDB" id="A0A8D8BHV6"/>
<organism evidence="1">
    <name type="scientific">Culex pipiens</name>
    <name type="common">House mosquito</name>
    <dbReference type="NCBI Taxonomy" id="7175"/>
    <lineage>
        <taxon>Eukaryota</taxon>
        <taxon>Metazoa</taxon>
        <taxon>Ecdysozoa</taxon>
        <taxon>Arthropoda</taxon>
        <taxon>Hexapoda</taxon>
        <taxon>Insecta</taxon>
        <taxon>Pterygota</taxon>
        <taxon>Neoptera</taxon>
        <taxon>Endopterygota</taxon>
        <taxon>Diptera</taxon>
        <taxon>Nematocera</taxon>
        <taxon>Culicoidea</taxon>
        <taxon>Culicidae</taxon>
        <taxon>Culicinae</taxon>
        <taxon>Culicini</taxon>
        <taxon>Culex</taxon>
        <taxon>Culex</taxon>
    </lineage>
</organism>
<protein>
    <submittedName>
        <fullName evidence="1">(northern house mosquito) hypothetical protein</fullName>
    </submittedName>
</protein>
<dbReference type="EMBL" id="HBUE01077911">
    <property type="protein sequence ID" value="CAG6476086.1"/>
    <property type="molecule type" value="Transcribed_RNA"/>
</dbReference>
<name>A0A8D8BHV6_CULPI</name>
<sequence>MDVVKPDQDGRFLLDLLCNLHARQMTVPLLHLRKSHILLRQLQLRNRPHVLQLEHLSRTFGRKRQAHPTRLVLVPIDLGSPGHDQRLQLSLHSQLVGHVLLHEGTRRSFVQKRQSVERLAPRVHGDRNCPKDHPAVDLVRVAVNPLELPRSFLAVK</sequence>
<proteinExistence type="predicted"/>
<evidence type="ECO:0000313" key="1">
    <source>
        <dbReference type="EMBL" id="CAG6476086.1"/>
    </source>
</evidence>